<proteinExistence type="inferred from homology"/>
<keyword evidence="17" id="KW-1185">Reference proteome</keyword>
<evidence type="ECO:0000256" key="9">
    <source>
        <dbReference type="ARBA" id="ARBA00022837"/>
    </source>
</evidence>
<sequence length="418" mass="45779">MEYHYLVLIFTLTFALMVQSNLAWLGKTEKIIADTEDYLDKNANAAATAMEAYNPELLASLTDTDSTRRDLHECHARNPIDKCWRGKADWAENRQALAQCVTGFAKGTTGGAGGEIYTVTCCSDEDATNPTPGTLRYGVTQEKPLWIIFERDMVITLKHTLVVSSDKTIDGRGAKVEIAYGGGITIHGVNNIIVHGINIHDVREMPGFGSRCGCDGDAITVKSSSKIWIDHCSLSKGVDGLIDVTVGSTAVTISNCKFTDHDKAILLGADDKHTEDKAMHVTVAYNKFEGITQRMPRCRFGFFQVVNNDHCGWGIYAIGGSSNPTILSQGNRFCAPNEAHLKQVTMRTNAKEEEWKNWNWRSSDKDVFENGAFFVPSGVDPQLTPEQQEHMIEAAPGCHVPKLTSCAGVLSCVPGQPC</sequence>
<reference evidence="15" key="3">
    <citation type="submission" date="2020-06" db="EMBL/GenBank/DDBJ databases">
        <title>Helianthus annuus Genome sequencing and assembly Release 2.</title>
        <authorList>
            <person name="Gouzy J."/>
            <person name="Langlade N."/>
            <person name="Munos S."/>
        </authorList>
    </citation>
    <scope>NUCLEOTIDE SEQUENCE</scope>
    <source>
        <tissue evidence="15">Leaves</tissue>
    </source>
</reference>
<evidence type="ECO:0000256" key="1">
    <source>
        <dbReference type="ARBA" id="ARBA00000695"/>
    </source>
</evidence>
<comment type="cofactor">
    <cofactor evidence="13">
        <name>Ca(2+)</name>
        <dbReference type="ChEBI" id="CHEBI:29108"/>
    </cofactor>
    <text evidence="13">Binds 1 Ca(2+) ion. Required for its activity.</text>
</comment>
<accession>A0A251S8U8</accession>
<dbReference type="SMART" id="SM00656">
    <property type="entry name" value="Amb_all"/>
    <property type="match status" value="1"/>
</dbReference>
<name>A0A251S8U8_HELAN</name>
<comment type="subunit">
    <text evidence="5">Monomer.</text>
</comment>
<dbReference type="InterPro" id="IPR012334">
    <property type="entry name" value="Pectin_lyas_fold"/>
</dbReference>
<dbReference type="EC" id="4.2.2.2" evidence="6 13"/>
<dbReference type="InterPro" id="IPR018082">
    <property type="entry name" value="AmbAllergen"/>
</dbReference>
<dbReference type="Gene3D" id="2.160.20.10">
    <property type="entry name" value="Single-stranded right-handed beta-helix, Pectin lyase-like"/>
    <property type="match status" value="1"/>
</dbReference>
<dbReference type="OMA" id="HECHARN"/>
<dbReference type="InParanoid" id="A0A251S8U8"/>
<evidence type="ECO:0000313" key="17">
    <source>
        <dbReference type="Proteomes" id="UP000215914"/>
    </source>
</evidence>
<feature type="domain" description="Pectate lyase" evidence="14">
    <location>
        <begin position="152"/>
        <end position="339"/>
    </location>
</feature>
<comment type="pathway">
    <text evidence="3 13">Glycan metabolism; pectin degradation; 2-dehydro-3-deoxy-D-gluconate from pectin: step 2/5.</text>
</comment>
<keyword evidence="10" id="KW-1015">Disulfide bond</keyword>
<dbReference type="Proteomes" id="UP000215914">
    <property type="component" value="Chromosome 15"/>
</dbReference>
<dbReference type="OrthoDB" id="1637350at2759"/>
<keyword evidence="11" id="KW-0325">Glycoprotein</keyword>
<evidence type="ECO:0000256" key="4">
    <source>
        <dbReference type="ARBA" id="ARBA00008800"/>
    </source>
</evidence>
<dbReference type="UniPathway" id="UPA00545">
    <property type="reaction ID" value="UER00824"/>
</dbReference>
<keyword evidence="8 13" id="KW-0732">Signal</keyword>
<comment type="similarity">
    <text evidence="4">Belongs to the polysaccharide lyase 1 family. Amb a subfamily.</text>
</comment>
<dbReference type="InterPro" id="IPR045032">
    <property type="entry name" value="PEL"/>
</dbReference>
<evidence type="ECO:0000256" key="11">
    <source>
        <dbReference type="ARBA" id="ARBA00023180"/>
    </source>
</evidence>
<dbReference type="AlphaFoldDB" id="A0A251S8U8"/>
<organism evidence="16 17">
    <name type="scientific">Helianthus annuus</name>
    <name type="common">Common sunflower</name>
    <dbReference type="NCBI Taxonomy" id="4232"/>
    <lineage>
        <taxon>Eukaryota</taxon>
        <taxon>Viridiplantae</taxon>
        <taxon>Streptophyta</taxon>
        <taxon>Embryophyta</taxon>
        <taxon>Tracheophyta</taxon>
        <taxon>Spermatophyta</taxon>
        <taxon>Magnoliopsida</taxon>
        <taxon>eudicotyledons</taxon>
        <taxon>Gunneridae</taxon>
        <taxon>Pentapetalae</taxon>
        <taxon>asterids</taxon>
        <taxon>campanulids</taxon>
        <taxon>Asterales</taxon>
        <taxon>Asteraceae</taxon>
        <taxon>Asteroideae</taxon>
        <taxon>Heliantheae alliance</taxon>
        <taxon>Heliantheae</taxon>
        <taxon>Helianthus</taxon>
    </lineage>
</organism>
<evidence type="ECO:0000256" key="13">
    <source>
        <dbReference type="RuleBase" id="RU361123"/>
    </source>
</evidence>
<evidence type="ECO:0000313" key="15">
    <source>
        <dbReference type="EMBL" id="KAF5764252.1"/>
    </source>
</evidence>
<dbReference type="SUPFAM" id="SSF51126">
    <property type="entry name" value="Pectin lyase-like"/>
    <property type="match status" value="1"/>
</dbReference>
<dbReference type="InterPro" id="IPR011050">
    <property type="entry name" value="Pectin_lyase_fold/virulence"/>
</dbReference>
<evidence type="ECO:0000259" key="14">
    <source>
        <dbReference type="SMART" id="SM00656"/>
    </source>
</evidence>
<dbReference type="STRING" id="4232.A0A251S8U8"/>
<comment type="catalytic activity">
    <reaction evidence="1 13">
        <text>Eliminative cleavage of (1-&gt;4)-alpha-D-galacturonan to give oligosaccharides with 4-deoxy-alpha-D-galact-4-enuronosyl groups at their non-reducing ends.</text>
        <dbReference type="EC" id="4.2.2.2"/>
    </reaction>
</comment>
<dbReference type="EMBL" id="CM007904">
    <property type="protein sequence ID" value="OTF94982.1"/>
    <property type="molecule type" value="Genomic_DNA"/>
</dbReference>
<comment type="function">
    <text evidence="2">Has pectate lyase activity.</text>
</comment>
<evidence type="ECO:0000256" key="2">
    <source>
        <dbReference type="ARBA" id="ARBA00002799"/>
    </source>
</evidence>
<dbReference type="Gramene" id="mRNA:HanXRQr2_Chr15g0689861">
    <property type="protein sequence ID" value="mRNA:HanXRQr2_Chr15g0689861"/>
    <property type="gene ID" value="HanXRQr2_Chr15g0689861"/>
</dbReference>
<dbReference type="GO" id="GO:0045490">
    <property type="term" value="P:pectin catabolic process"/>
    <property type="evidence" value="ECO:0007669"/>
    <property type="project" value="UniProtKB-UniPathway"/>
</dbReference>
<dbReference type="Pfam" id="PF00544">
    <property type="entry name" value="Pectate_lyase_4"/>
    <property type="match status" value="1"/>
</dbReference>
<evidence type="ECO:0000256" key="7">
    <source>
        <dbReference type="ARBA" id="ARBA00022723"/>
    </source>
</evidence>
<evidence type="ECO:0000256" key="6">
    <source>
        <dbReference type="ARBA" id="ARBA00012272"/>
    </source>
</evidence>
<dbReference type="PANTHER" id="PTHR31683:SF159">
    <property type="entry name" value="PECTATE LYASE"/>
    <property type="match status" value="1"/>
</dbReference>
<dbReference type="GO" id="GO:0046872">
    <property type="term" value="F:metal ion binding"/>
    <property type="evidence" value="ECO:0007669"/>
    <property type="project" value="UniProtKB-KW"/>
</dbReference>
<evidence type="ECO:0000256" key="5">
    <source>
        <dbReference type="ARBA" id="ARBA00011245"/>
    </source>
</evidence>
<keyword evidence="7 13" id="KW-0479">Metal-binding</keyword>
<feature type="chain" id="PRO_5041477742" description="Pectate lyase" evidence="13">
    <location>
        <begin position="24"/>
        <end position="418"/>
    </location>
</feature>
<reference evidence="16" key="2">
    <citation type="submission" date="2017-02" db="EMBL/GenBank/DDBJ databases">
        <title>Sunflower complete genome.</title>
        <authorList>
            <person name="Langlade N."/>
            <person name="Munos S."/>
        </authorList>
    </citation>
    <scope>NUCLEOTIDE SEQUENCE [LARGE SCALE GENOMIC DNA]</scope>
    <source>
        <tissue evidence="16">Leaves</tissue>
    </source>
</reference>
<protein>
    <recommendedName>
        <fullName evidence="6 13">Pectate lyase</fullName>
        <ecNumber evidence="6 13">4.2.2.2</ecNumber>
    </recommendedName>
</protein>
<dbReference type="PRINTS" id="PR00807">
    <property type="entry name" value="AMBALLERGEN"/>
</dbReference>
<dbReference type="EMBL" id="MNCJ02000330">
    <property type="protein sequence ID" value="KAF5764252.1"/>
    <property type="molecule type" value="Genomic_DNA"/>
</dbReference>
<dbReference type="InterPro" id="IPR002022">
    <property type="entry name" value="Pec_lyase"/>
</dbReference>
<evidence type="ECO:0000256" key="3">
    <source>
        <dbReference type="ARBA" id="ARBA00005220"/>
    </source>
</evidence>
<dbReference type="GO" id="GO:0030570">
    <property type="term" value="F:pectate lyase activity"/>
    <property type="evidence" value="ECO:0000318"/>
    <property type="project" value="GO_Central"/>
</dbReference>
<evidence type="ECO:0000256" key="12">
    <source>
        <dbReference type="ARBA" id="ARBA00023239"/>
    </source>
</evidence>
<dbReference type="PANTHER" id="PTHR31683">
    <property type="entry name" value="PECTATE LYASE 18-RELATED"/>
    <property type="match status" value="1"/>
</dbReference>
<reference evidence="15 17" key="1">
    <citation type="journal article" date="2017" name="Nature">
        <title>The sunflower genome provides insights into oil metabolism, flowering and Asterid evolution.</title>
        <authorList>
            <person name="Badouin H."/>
            <person name="Gouzy J."/>
            <person name="Grassa C.J."/>
            <person name="Murat F."/>
            <person name="Staton S.E."/>
            <person name="Cottret L."/>
            <person name="Lelandais-Briere C."/>
            <person name="Owens G.L."/>
            <person name="Carrere S."/>
            <person name="Mayjonade B."/>
            <person name="Legrand L."/>
            <person name="Gill N."/>
            <person name="Kane N.C."/>
            <person name="Bowers J.E."/>
            <person name="Hubner S."/>
            <person name="Bellec A."/>
            <person name="Berard A."/>
            <person name="Berges H."/>
            <person name="Blanchet N."/>
            <person name="Boniface M.C."/>
            <person name="Brunel D."/>
            <person name="Catrice O."/>
            <person name="Chaidir N."/>
            <person name="Claudel C."/>
            <person name="Donnadieu C."/>
            <person name="Faraut T."/>
            <person name="Fievet G."/>
            <person name="Helmstetter N."/>
            <person name="King M."/>
            <person name="Knapp S.J."/>
            <person name="Lai Z."/>
            <person name="Le Paslier M.C."/>
            <person name="Lippi Y."/>
            <person name="Lorenzon L."/>
            <person name="Mandel J.R."/>
            <person name="Marage G."/>
            <person name="Marchand G."/>
            <person name="Marquand E."/>
            <person name="Bret-Mestries E."/>
            <person name="Morien E."/>
            <person name="Nambeesan S."/>
            <person name="Nguyen T."/>
            <person name="Pegot-Espagnet P."/>
            <person name="Pouilly N."/>
            <person name="Raftis F."/>
            <person name="Sallet E."/>
            <person name="Schiex T."/>
            <person name="Thomas J."/>
            <person name="Vandecasteele C."/>
            <person name="Vares D."/>
            <person name="Vear F."/>
            <person name="Vautrin S."/>
            <person name="Crespi M."/>
            <person name="Mangin B."/>
            <person name="Burke J.M."/>
            <person name="Salse J."/>
            <person name="Munos S."/>
            <person name="Vincourt P."/>
            <person name="Rieseberg L.H."/>
            <person name="Langlade N.B."/>
        </authorList>
    </citation>
    <scope>NUCLEOTIDE SEQUENCE [LARGE SCALE GENOMIC DNA]</scope>
    <source>
        <strain evidence="17">cv. SF193</strain>
        <tissue evidence="15">Leaves</tissue>
    </source>
</reference>
<keyword evidence="12 13" id="KW-0456">Lyase</keyword>
<evidence type="ECO:0000313" key="16">
    <source>
        <dbReference type="EMBL" id="OTF94982.1"/>
    </source>
</evidence>
<evidence type="ECO:0000256" key="10">
    <source>
        <dbReference type="ARBA" id="ARBA00023157"/>
    </source>
</evidence>
<keyword evidence="9 13" id="KW-0106">Calcium</keyword>
<gene>
    <name evidence="16" type="ORF">HannXRQ_Chr15g0478071</name>
    <name evidence="15" type="ORF">HanXRQr2_Chr15g0689861</name>
</gene>
<feature type="signal peptide" evidence="13">
    <location>
        <begin position="1"/>
        <end position="23"/>
    </location>
</feature>
<evidence type="ECO:0000256" key="8">
    <source>
        <dbReference type="ARBA" id="ARBA00022729"/>
    </source>
</evidence>